<organism evidence="1 2">
    <name type="scientific">Acaulospora colombiana</name>
    <dbReference type="NCBI Taxonomy" id="27376"/>
    <lineage>
        <taxon>Eukaryota</taxon>
        <taxon>Fungi</taxon>
        <taxon>Fungi incertae sedis</taxon>
        <taxon>Mucoromycota</taxon>
        <taxon>Glomeromycotina</taxon>
        <taxon>Glomeromycetes</taxon>
        <taxon>Diversisporales</taxon>
        <taxon>Acaulosporaceae</taxon>
        <taxon>Acaulospora</taxon>
    </lineage>
</organism>
<proteinExistence type="predicted"/>
<accession>A0ACA9N0Q4</accession>
<comment type="caution">
    <text evidence="1">The sequence shown here is derived from an EMBL/GenBank/DDBJ whole genome shotgun (WGS) entry which is preliminary data.</text>
</comment>
<gene>
    <name evidence="1" type="ORF">ACOLOM_LOCUS7504</name>
</gene>
<evidence type="ECO:0000313" key="1">
    <source>
        <dbReference type="EMBL" id="CAG8626603.1"/>
    </source>
</evidence>
<protein>
    <submittedName>
        <fullName evidence="1">2739_t:CDS:1</fullName>
    </submittedName>
</protein>
<dbReference type="Proteomes" id="UP000789525">
    <property type="component" value="Unassembled WGS sequence"/>
</dbReference>
<reference evidence="1" key="1">
    <citation type="submission" date="2021-06" db="EMBL/GenBank/DDBJ databases">
        <authorList>
            <person name="Kallberg Y."/>
            <person name="Tangrot J."/>
            <person name="Rosling A."/>
        </authorList>
    </citation>
    <scope>NUCLEOTIDE SEQUENCE</scope>
    <source>
        <strain evidence="1">CL356</strain>
    </source>
</reference>
<evidence type="ECO:0000313" key="2">
    <source>
        <dbReference type="Proteomes" id="UP000789525"/>
    </source>
</evidence>
<dbReference type="EMBL" id="CAJVPT010017455">
    <property type="protein sequence ID" value="CAG8626603.1"/>
    <property type="molecule type" value="Genomic_DNA"/>
</dbReference>
<keyword evidence="2" id="KW-1185">Reference proteome</keyword>
<name>A0ACA9N0Q4_9GLOM</name>
<sequence>MAMLTRKGLDRSLIILPLEQQEERRQAALALDRRYRPIKPEVWESADGRA</sequence>